<gene>
    <name evidence="2" type="primary">ORF102125</name>
</gene>
<feature type="region of interest" description="Disordered" evidence="1">
    <location>
        <begin position="30"/>
        <end position="52"/>
    </location>
</feature>
<proteinExistence type="predicted"/>
<protein>
    <submittedName>
        <fullName evidence="2">Uncharacterized protein</fullName>
    </submittedName>
</protein>
<evidence type="ECO:0000256" key="1">
    <source>
        <dbReference type="SAM" id="MobiDB-lite"/>
    </source>
</evidence>
<evidence type="ECO:0000313" key="2">
    <source>
        <dbReference type="EMBL" id="CEK76910.1"/>
    </source>
</evidence>
<dbReference type="EMBL" id="HACG01030045">
    <property type="protein sequence ID" value="CEK76910.1"/>
    <property type="molecule type" value="Transcribed_RNA"/>
</dbReference>
<accession>A0A0B7AAC5</accession>
<organism evidence="2">
    <name type="scientific">Arion vulgaris</name>
    <dbReference type="NCBI Taxonomy" id="1028688"/>
    <lineage>
        <taxon>Eukaryota</taxon>
        <taxon>Metazoa</taxon>
        <taxon>Spiralia</taxon>
        <taxon>Lophotrochozoa</taxon>
        <taxon>Mollusca</taxon>
        <taxon>Gastropoda</taxon>
        <taxon>Heterobranchia</taxon>
        <taxon>Euthyneura</taxon>
        <taxon>Panpulmonata</taxon>
        <taxon>Eupulmonata</taxon>
        <taxon>Stylommatophora</taxon>
        <taxon>Helicina</taxon>
        <taxon>Arionoidea</taxon>
        <taxon>Arionidae</taxon>
        <taxon>Arion</taxon>
    </lineage>
</organism>
<feature type="compositionally biased region" description="Polar residues" evidence="1">
    <location>
        <begin position="43"/>
        <end position="52"/>
    </location>
</feature>
<reference evidence="2" key="1">
    <citation type="submission" date="2014-12" db="EMBL/GenBank/DDBJ databases">
        <title>Insight into the proteome of Arion vulgaris.</title>
        <authorList>
            <person name="Aradska J."/>
            <person name="Bulat T."/>
            <person name="Smidak R."/>
            <person name="Sarate P."/>
            <person name="Gangsoo J."/>
            <person name="Sialana F."/>
            <person name="Bilban M."/>
            <person name="Lubec G."/>
        </authorList>
    </citation>
    <scope>NUCLEOTIDE SEQUENCE</scope>
    <source>
        <tissue evidence="2">Skin</tissue>
    </source>
</reference>
<name>A0A0B7AAC5_9EUPU</name>
<dbReference type="AlphaFoldDB" id="A0A0B7AAC5"/>
<sequence>MRCTFTRMANEMTARMPKNMPTNIMMSPAGIFFPTTDKPEMTPTVNPVNPKH</sequence>